<reference evidence="1 2" key="1">
    <citation type="submission" date="2020-11" db="EMBL/GenBank/DDBJ databases">
        <authorList>
            <person name="Peeters C."/>
        </authorList>
    </citation>
    <scope>NUCLEOTIDE SEQUENCE [LARGE SCALE GENOMIC DNA]</scope>
    <source>
        <strain evidence="1 2">LMG 7974</strain>
    </source>
</reference>
<name>A0ABM8Q701_9BACT</name>
<evidence type="ECO:0008006" key="3">
    <source>
        <dbReference type="Google" id="ProtNLM"/>
    </source>
</evidence>
<sequence length="314" mass="35517">MIVNKTSIQTALYKDSKNFKNIQVFKASNLVTNKLNQDELKQVEKSLNTLTDITQGWAKGEKSEYDNIVYLSNNQKGINIKIGLSDENLNTLSAIFKDDVYKTANAEYILTGDAEAFVGGWFNEIAYARGYLSADIDKSGAIDANEIANLKTDFSTKTKIFSKEKDGVISADKSMTWIANRYETATHLSYEDHEKNIISIEKTLNETLIMDKNKDGTLSLDEIYQQNQWIDDMSQKVGEILENRAKDSEILVKAKIKIAQNEIEFKNIMLNVSKDTQDFIYKMLFKDDGSDKISNLLSQLSKNFDESIGVDKSV</sequence>
<organism evidence="1 2">
    <name type="scientific">Campylobacter majalis</name>
    <dbReference type="NCBI Taxonomy" id="2790656"/>
    <lineage>
        <taxon>Bacteria</taxon>
        <taxon>Pseudomonadati</taxon>
        <taxon>Campylobacterota</taxon>
        <taxon>Epsilonproteobacteria</taxon>
        <taxon>Campylobacterales</taxon>
        <taxon>Campylobacteraceae</taxon>
        <taxon>Campylobacter</taxon>
    </lineage>
</organism>
<dbReference type="InterPro" id="IPR011992">
    <property type="entry name" value="EF-hand-dom_pair"/>
</dbReference>
<gene>
    <name evidence="1" type="ORF">LMG7974_01134</name>
</gene>
<dbReference type="InterPro" id="IPR018247">
    <property type="entry name" value="EF_Hand_1_Ca_BS"/>
</dbReference>
<dbReference type="RefSeq" id="WP_229932935.1">
    <property type="nucleotide sequence ID" value="NZ_CAJHOF010000009.1"/>
</dbReference>
<protein>
    <recommendedName>
        <fullName evidence="3">EF-hand domain-containing protein</fullName>
    </recommendedName>
</protein>
<dbReference type="Proteomes" id="UP000789803">
    <property type="component" value="Unassembled WGS sequence"/>
</dbReference>
<keyword evidence="2" id="KW-1185">Reference proteome</keyword>
<comment type="caution">
    <text evidence="1">The sequence shown here is derived from an EMBL/GenBank/DDBJ whole genome shotgun (WGS) entry which is preliminary data.</text>
</comment>
<dbReference type="PROSITE" id="PS00018">
    <property type="entry name" value="EF_HAND_1"/>
    <property type="match status" value="2"/>
</dbReference>
<accession>A0ABM8Q701</accession>
<dbReference type="Gene3D" id="1.10.238.10">
    <property type="entry name" value="EF-hand"/>
    <property type="match status" value="1"/>
</dbReference>
<dbReference type="EMBL" id="CAJHOF010000009">
    <property type="protein sequence ID" value="CAD7288750.1"/>
    <property type="molecule type" value="Genomic_DNA"/>
</dbReference>
<proteinExistence type="predicted"/>
<evidence type="ECO:0000313" key="1">
    <source>
        <dbReference type="EMBL" id="CAD7288750.1"/>
    </source>
</evidence>
<dbReference type="SUPFAM" id="SSF47473">
    <property type="entry name" value="EF-hand"/>
    <property type="match status" value="1"/>
</dbReference>
<evidence type="ECO:0000313" key="2">
    <source>
        <dbReference type="Proteomes" id="UP000789803"/>
    </source>
</evidence>